<dbReference type="KEGG" id="bmx:BMS_1420"/>
<evidence type="ECO:0000256" key="1">
    <source>
        <dbReference type="SAM" id="MobiDB-lite"/>
    </source>
</evidence>
<gene>
    <name evidence="3" type="ordered locus">BMS_1420</name>
</gene>
<evidence type="ECO:0000313" key="4">
    <source>
        <dbReference type="Proteomes" id="UP000008963"/>
    </source>
</evidence>
<feature type="region of interest" description="Disordered" evidence="1">
    <location>
        <begin position="579"/>
        <end position="656"/>
    </location>
</feature>
<dbReference type="AlphaFoldDB" id="E1X056"/>
<dbReference type="PATRIC" id="fig|862908.3.peg.1352"/>
<feature type="compositionally biased region" description="Low complexity" evidence="1">
    <location>
        <begin position="588"/>
        <end position="597"/>
    </location>
</feature>
<keyword evidence="2" id="KW-0732">Signal</keyword>
<evidence type="ECO:0000313" key="3">
    <source>
        <dbReference type="EMBL" id="CBW26283.1"/>
    </source>
</evidence>
<dbReference type="STRING" id="862908.BMS_1420"/>
<dbReference type="Proteomes" id="UP000008963">
    <property type="component" value="Chromosome"/>
</dbReference>
<feature type="region of interest" description="Disordered" evidence="1">
    <location>
        <begin position="511"/>
        <end position="556"/>
    </location>
</feature>
<sequence>MKKSKSKHLKLIMASLLVSALCQSQVHADILPLPQVDDAPAAVKGELYGPEITTCQEMSGGWKASAPDFNEYALRSAKEAAIDFNNIVKDNAPSLKNLIKDQSLDTLIDFNSGSIQPGYVTVVVPGAARAEYYLLKESDLDLNLVDQNQCPQRESSNTSCHVLKEGSSIAQIPKMNEEELEPLLKQVMTARARLRTKMADIVSEVARCSALYSVVSNGVQARGMDYSDYNKTQSAKSFDGKLKCSSYGYETQDYKACKEATTFYDAVFIGRKAVETAQGFQYMDKSMDIQTDMAKNAQTDATAGLKAQKEDIQTKAEMARTRAATETAAVGALWAAMEKIPELEELTKECNAKIERLQIENQLNSFSDYYGQWSKKLALLSDESNDISNLIKGNIDGACRTHVGNTQTASHALIQNSEAKGVIQQALIDAGMNIATMLGTAEILDKQAGRVGDAIKLVEDHEPESLAYTGEDVAVTECQVNPNSENCVSAQYERGVGYHNDGISVSGMQFATSDSTLPTDDTAVRNTDGAGDSTDRGSSVGGIGAPIDPVGKGSGLADDPVAAASVAATGSNGIGAGGGGGGGGASGGASAPANGSARTGGQGANKPYVGSSKKLKYSSGGGLSFSSGSKRRVASKSKAENPFSKLFGKKNGNKNGVLNFRGVASDVGSKNGSIFQMISKRYSAVNKDNRLQEYTKK</sequence>
<proteinExistence type="predicted"/>
<protein>
    <submittedName>
        <fullName evidence="3">Exported protein</fullName>
    </submittedName>
</protein>
<dbReference type="HOGENOM" id="CLU_395237_0_0_7"/>
<feature type="signal peptide" evidence="2">
    <location>
        <begin position="1"/>
        <end position="28"/>
    </location>
</feature>
<name>E1X056_HALMS</name>
<organism evidence="3 4">
    <name type="scientific">Halobacteriovorax marinus (strain ATCC BAA-682 / DSM 15412 / SJ)</name>
    <name type="common">Bacteriovorax marinus</name>
    <dbReference type="NCBI Taxonomy" id="862908"/>
    <lineage>
        <taxon>Bacteria</taxon>
        <taxon>Pseudomonadati</taxon>
        <taxon>Bdellovibrionota</taxon>
        <taxon>Bacteriovoracia</taxon>
        <taxon>Bacteriovoracales</taxon>
        <taxon>Halobacteriovoraceae</taxon>
        <taxon>Halobacteriovorax</taxon>
    </lineage>
</organism>
<accession>E1X056</accession>
<evidence type="ECO:0000256" key="2">
    <source>
        <dbReference type="SAM" id="SignalP"/>
    </source>
</evidence>
<keyword evidence="4" id="KW-1185">Reference proteome</keyword>
<feature type="chain" id="PRO_5003154286" evidence="2">
    <location>
        <begin position="29"/>
        <end position="697"/>
    </location>
</feature>
<dbReference type="EMBL" id="FQ312005">
    <property type="protein sequence ID" value="CBW26283.1"/>
    <property type="molecule type" value="Genomic_DNA"/>
</dbReference>
<reference evidence="4" key="1">
    <citation type="journal article" date="2013" name="ISME J.">
        <title>A small predatory core genome in the divergent marine Bacteriovorax marinus SJ and the terrestrial Bdellovibrio bacteriovorus.</title>
        <authorList>
            <person name="Crossman L.C."/>
            <person name="Chen H."/>
            <person name="Cerdeno-Tarraga A.M."/>
            <person name="Brooks K."/>
            <person name="Quail M.A."/>
            <person name="Pineiro S.A."/>
            <person name="Hobley L."/>
            <person name="Sockett R.E."/>
            <person name="Bentley S.D."/>
            <person name="Parkhill J."/>
            <person name="Williams H.N."/>
            <person name="Stine O.C."/>
        </authorList>
    </citation>
    <scope>NUCLEOTIDE SEQUENCE [LARGE SCALE GENOMIC DNA]</scope>
    <source>
        <strain evidence="4">ATCC BAA-682 / DSM 15412 / SJ</strain>
    </source>
</reference>